<dbReference type="Gene3D" id="3.40.190.150">
    <property type="entry name" value="Bordetella uptake gene, domain 1"/>
    <property type="match status" value="1"/>
</dbReference>
<name>A0AAE2YJR7_9BURK</name>
<feature type="signal peptide" evidence="2">
    <location>
        <begin position="1"/>
        <end position="21"/>
    </location>
</feature>
<gene>
    <name evidence="3" type="ORF">G6693_02900</name>
</gene>
<evidence type="ECO:0000256" key="1">
    <source>
        <dbReference type="ARBA" id="ARBA00006987"/>
    </source>
</evidence>
<dbReference type="PIRSF" id="PIRSF017082">
    <property type="entry name" value="YflP"/>
    <property type="match status" value="1"/>
</dbReference>
<evidence type="ECO:0000313" key="3">
    <source>
        <dbReference type="EMBL" id="MBT8590873.1"/>
    </source>
</evidence>
<dbReference type="InterPro" id="IPR042100">
    <property type="entry name" value="Bug_dom1"/>
</dbReference>
<protein>
    <submittedName>
        <fullName evidence="3">Tripartite tricarboxylate transporter substrate binding protein</fullName>
    </submittedName>
</protein>
<dbReference type="PANTHER" id="PTHR42928">
    <property type="entry name" value="TRICARBOXYLATE-BINDING PROTEIN"/>
    <property type="match status" value="1"/>
</dbReference>
<dbReference type="EMBL" id="JAANGI010000001">
    <property type="protein sequence ID" value="MBT8590873.1"/>
    <property type="molecule type" value="Genomic_DNA"/>
</dbReference>
<proteinExistence type="inferred from homology"/>
<dbReference type="Gene3D" id="3.40.190.10">
    <property type="entry name" value="Periplasmic binding protein-like II"/>
    <property type="match status" value="1"/>
</dbReference>
<dbReference type="CDD" id="cd13578">
    <property type="entry name" value="PBP2_Bug27"/>
    <property type="match status" value="1"/>
</dbReference>
<sequence length="320" mass="34222">MYSKKLVALLGALMVFTLSHAQTFPNKPLKIIVPYPPGQASDQISRMVADKVSQAVGQPIIVENKPGAGGNLGTEIGAKSPADGYVMTIGTAALPISKLVYKKLTFDPVNDFNGITLMTTMPLVLVVPPALKVNTVAELVEYAKNNPGKVNFASSGTGTSHQLAGEMFKQYANVDITHVPYKGSPPAHLDLMGGSVDLMFDNIVAVAPHIKSGKLKALAVTSKTRSPILPNVPTMRESGYPKIEAVAWFGVLVPKGTPKNIINLLNKEFVAALVNPEIKNKLQESGAQVVASTSEEFDIFMQNEVNKWSSVINTAKISLD</sequence>
<evidence type="ECO:0000313" key="4">
    <source>
        <dbReference type="Proteomes" id="UP000762271"/>
    </source>
</evidence>
<dbReference type="PANTHER" id="PTHR42928:SF5">
    <property type="entry name" value="BLR1237 PROTEIN"/>
    <property type="match status" value="1"/>
</dbReference>
<reference evidence="3" key="1">
    <citation type="journal article" date="2021" name="Genome Biol. Evol.">
        <title>Continental-Scale Gene Flow Prevents Allopatric Divergence of Pelagic Freshwater Bacteria.</title>
        <authorList>
            <person name="Hoetzinger M."/>
            <person name="Pitt A."/>
            <person name="Huemer A."/>
            <person name="Hahn M.W."/>
        </authorList>
    </citation>
    <scope>NUCLEOTIDE SEQUENCE</scope>
    <source>
        <strain evidence="3">AP-YLGG-20-G6</strain>
    </source>
</reference>
<evidence type="ECO:0000256" key="2">
    <source>
        <dbReference type="SAM" id="SignalP"/>
    </source>
</evidence>
<dbReference type="InterPro" id="IPR005064">
    <property type="entry name" value="BUG"/>
</dbReference>
<keyword evidence="2" id="KW-0732">Signal</keyword>
<feature type="chain" id="PRO_5042266035" evidence="2">
    <location>
        <begin position="22"/>
        <end position="320"/>
    </location>
</feature>
<dbReference type="AlphaFoldDB" id="A0AAE2YJR7"/>
<accession>A0AAE2YJR7</accession>
<comment type="similarity">
    <text evidence="1">Belongs to the UPF0065 (bug) family.</text>
</comment>
<organism evidence="3 4">
    <name type="scientific">Polynucleobacter paneuropaeus</name>
    <dbReference type="NCBI Taxonomy" id="2527775"/>
    <lineage>
        <taxon>Bacteria</taxon>
        <taxon>Pseudomonadati</taxon>
        <taxon>Pseudomonadota</taxon>
        <taxon>Betaproteobacteria</taxon>
        <taxon>Burkholderiales</taxon>
        <taxon>Burkholderiaceae</taxon>
        <taxon>Polynucleobacter</taxon>
    </lineage>
</organism>
<dbReference type="Pfam" id="PF03401">
    <property type="entry name" value="TctC"/>
    <property type="match status" value="1"/>
</dbReference>
<dbReference type="SUPFAM" id="SSF53850">
    <property type="entry name" value="Periplasmic binding protein-like II"/>
    <property type="match status" value="1"/>
</dbReference>
<dbReference type="Proteomes" id="UP000762271">
    <property type="component" value="Unassembled WGS sequence"/>
</dbReference>
<comment type="caution">
    <text evidence="3">The sequence shown here is derived from an EMBL/GenBank/DDBJ whole genome shotgun (WGS) entry which is preliminary data.</text>
</comment>